<sequence length="133" mass="15004">MEPFRTDIQVRFSDTDALGHLNNIAYALYAEQARVDLFNRVLPREGRGSVFVILAHIALDFLRQIRFGEAVYVMTRVSKLGRTSVTLDQEVYADDELAAKVRSVVVLFDFKAQQPTPLPEALRAQLEPAKEPA</sequence>
<keyword evidence="2" id="KW-0378">Hydrolase</keyword>
<dbReference type="AlphaFoldDB" id="D7CY14"/>
<dbReference type="RefSeq" id="WP_013176754.1">
    <property type="nucleotide sequence ID" value="NC_014221.1"/>
</dbReference>
<gene>
    <name evidence="3" type="ordered locus">Trad_0234</name>
</gene>
<dbReference type="Gene3D" id="3.10.129.10">
    <property type="entry name" value="Hotdog Thioesterase"/>
    <property type="match status" value="1"/>
</dbReference>
<dbReference type="OrthoDB" id="9799036at2"/>
<proteinExistence type="inferred from homology"/>
<dbReference type="KEGG" id="tra:Trad_0234"/>
<dbReference type="InterPro" id="IPR050563">
    <property type="entry name" value="4-hydroxybenzoyl-CoA_TE"/>
</dbReference>
<dbReference type="CDD" id="cd00586">
    <property type="entry name" value="4HBT"/>
    <property type="match status" value="1"/>
</dbReference>
<keyword evidence="4" id="KW-1185">Reference proteome</keyword>
<reference evidence="3 4" key="2">
    <citation type="journal article" date="2011" name="Stand. Genomic Sci.">
        <title>Complete genome sequence of Truepera radiovictrix type strain (RQ-24).</title>
        <authorList>
            <person name="Ivanova N."/>
            <person name="Rohde C."/>
            <person name="Munk C."/>
            <person name="Nolan M."/>
            <person name="Lucas S."/>
            <person name="Del Rio T.G."/>
            <person name="Tice H."/>
            <person name="Deshpande S."/>
            <person name="Cheng J.F."/>
            <person name="Tapia R."/>
            <person name="Han C."/>
            <person name="Goodwin L."/>
            <person name="Pitluck S."/>
            <person name="Liolios K."/>
            <person name="Mavromatis K."/>
            <person name="Mikhailova N."/>
            <person name="Pati A."/>
            <person name="Chen A."/>
            <person name="Palaniappan K."/>
            <person name="Land M."/>
            <person name="Hauser L."/>
            <person name="Chang Y.J."/>
            <person name="Jeffries C.D."/>
            <person name="Brambilla E."/>
            <person name="Rohde M."/>
            <person name="Goker M."/>
            <person name="Tindall B.J."/>
            <person name="Woyke T."/>
            <person name="Bristow J."/>
            <person name="Eisen J.A."/>
            <person name="Markowitz V."/>
            <person name="Hugenholtz P."/>
            <person name="Kyrpides N.C."/>
            <person name="Klenk H.P."/>
            <person name="Lapidus A."/>
        </authorList>
    </citation>
    <scope>NUCLEOTIDE SEQUENCE [LARGE SCALE GENOMIC DNA]</scope>
    <source>
        <strain evidence="4">DSM 17093 / CIP 108686 / LMG 22925 / RQ-24</strain>
    </source>
</reference>
<evidence type="ECO:0000313" key="3">
    <source>
        <dbReference type="EMBL" id="ADI13374.1"/>
    </source>
</evidence>
<dbReference type="PANTHER" id="PTHR31793">
    <property type="entry name" value="4-HYDROXYBENZOYL-COA THIOESTERASE FAMILY MEMBER"/>
    <property type="match status" value="1"/>
</dbReference>
<reference evidence="4" key="1">
    <citation type="submission" date="2010-05" db="EMBL/GenBank/DDBJ databases">
        <title>The complete genome of Truepera radiovictris DSM 17093.</title>
        <authorList>
            <consortium name="US DOE Joint Genome Institute (JGI-PGF)"/>
            <person name="Lucas S."/>
            <person name="Copeland A."/>
            <person name="Lapidus A."/>
            <person name="Glavina del Rio T."/>
            <person name="Dalin E."/>
            <person name="Tice H."/>
            <person name="Bruce D."/>
            <person name="Goodwin L."/>
            <person name="Pitluck S."/>
            <person name="Kyrpides N."/>
            <person name="Mavromatis K."/>
            <person name="Ovchinnikova G."/>
            <person name="Munk A.C."/>
            <person name="Detter J.C."/>
            <person name="Han C."/>
            <person name="Tapia R."/>
            <person name="Land M."/>
            <person name="Hauser L."/>
            <person name="Markowitz V."/>
            <person name="Cheng J.-F."/>
            <person name="Hugenholtz P."/>
            <person name="Woyke T."/>
            <person name="Wu D."/>
            <person name="Tindall B."/>
            <person name="Pomrenke H.G."/>
            <person name="Brambilla E."/>
            <person name="Klenk H.-P."/>
            <person name="Eisen J.A."/>
        </authorList>
    </citation>
    <scope>NUCLEOTIDE SEQUENCE [LARGE SCALE GENOMIC DNA]</scope>
    <source>
        <strain evidence="4">DSM 17093 / CIP 108686 / LMG 22925 / RQ-24</strain>
    </source>
</reference>
<evidence type="ECO:0000256" key="2">
    <source>
        <dbReference type="ARBA" id="ARBA00022801"/>
    </source>
</evidence>
<dbReference type="SUPFAM" id="SSF54637">
    <property type="entry name" value="Thioesterase/thiol ester dehydrase-isomerase"/>
    <property type="match status" value="1"/>
</dbReference>
<dbReference type="GO" id="GO:0047617">
    <property type="term" value="F:fatty acyl-CoA hydrolase activity"/>
    <property type="evidence" value="ECO:0007669"/>
    <property type="project" value="TreeGrafter"/>
</dbReference>
<dbReference type="EMBL" id="CP002049">
    <property type="protein sequence ID" value="ADI13374.1"/>
    <property type="molecule type" value="Genomic_DNA"/>
</dbReference>
<dbReference type="eggNOG" id="COG0824">
    <property type="taxonomic scope" value="Bacteria"/>
</dbReference>
<evidence type="ECO:0000256" key="1">
    <source>
        <dbReference type="ARBA" id="ARBA00005953"/>
    </source>
</evidence>
<organism evidence="3 4">
    <name type="scientific">Truepera radiovictrix (strain DSM 17093 / CIP 108686 / LMG 22925 / RQ-24)</name>
    <dbReference type="NCBI Taxonomy" id="649638"/>
    <lineage>
        <taxon>Bacteria</taxon>
        <taxon>Thermotogati</taxon>
        <taxon>Deinococcota</taxon>
        <taxon>Deinococci</taxon>
        <taxon>Trueperales</taxon>
        <taxon>Trueperaceae</taxon>
        <taxon>Truepera</taxon>
    </lineage>
</organism>
<dbReference type="STRING" id="649638.Trad_0234"/>
<name>D7CY14_TRURR</name>
<dbReference type="InterPro" id="IPR029069">
    <property type="entry name" value="HotDog_dom_sf"/>
</dbReference>
<comment type="similarity">
    <text evidence="1">Belongs to the 4-hydroxybenzoyl-CoA thioesterase family.</text>
</comment>
<accession>D7CY14</accession>
<dbReference type="PANTHER" id="PTHR31793:SF27">
    <property type="entry name" value="NOVEL THIOESTERASE SUPERFAMILY DOMAIN AND SAPOSIN A-TYPE DOMAIN CONTAINING PROTEIN (0610012H03RIK)"/>
    <property type="match status" value="1"/>
</dbReference>
<dbReference type="Proteomes" id="UP000000379">
    <property type="component" value="Chromosome"/>
</dbReference>
<dbReference type="HOGENOM" id="CLU_101141_2_1_0"/>
<protein>
    <submittedName>
        <fullName evidence="3">Thioesterase superfamily protein</fullName>
    </submittedName>
</protein>
<dbReference type="Pfam" id="PF13279">
    <property type="entry name" value="4HBT_2"/>
    <property type="match status" value="1"/>
</dbReference>
<evidence type="ECO:0000313" key="4">
    <source>
        <dbReference type="Proteomes" id="UP000000379"/>
    </source>
</evidence>